<comment type="similarity">
    <text evidence="2">Belongs to the MmpS family.</text>
</comment>
<dbReference type="Pfam" id="PF05423">
    <property type="entry name" value="Mycobact_memb"/>
    <property type="match status" value="1"/>
</dbReference>
<feature type="compositionally biased region" description="Pro residues" evidence="7">
    <location>
        <begin position="1"/>
        <end position="23"/>
    </location>
</feature>
<feature type="compositionally biased region" description="Pro residues" evidence="7">
    <location>
        <begin position="105"/>
        <end position="119"/>
    </location>
</feature>
<comment type="caution">
    <text evidence="9">The sequence shown here is derived from an EMBL/GenBank/DDBJ whole genome shotgun (WGS) entry which is preliminary data.</text>
</comment>
<dbReference type="InterPro" id="IPR008693">
    <property type="entry name" value="MmpS"/>
</dbReference>
<dbReference type="EMBL" id="JAUSRA010000001">
    <property type="protein sequence ID" value="MDP9799198.1"/>
    <property type="molecule type" value="Genomic_DNA"/>
</dbReference>
<evidence type="ECO:0000256" key="3">
    <source>
        <dbReference type="ARBA" id="ARBA00022475"/>
    </source>
</evidence>
<evidence type="ECO:0000313" key="10">
    <source>
        <dbReference type="Proteomes" id="UP001240984"/>
    </source>
</evidence>
<accession>A0ABT9N681</accession>
<protein>
    <recommendedName>
        <fullName evidence="11">MmpS family membrane protein</fullName>
    </recommendedName>
</protein>
<comment type="subcellular location">
    <subcellularLocation>
        <location evidence="1">Cell membrane</location>
    </subcellularLocation>
</comment>
<evidence type="ECO:0000256" key="4">
    <source>
        <dbReference type="ARBA" id="ARBA00022692"/>
    </source>
</evidence>
<feature type="region of interest" description="Disordered" evidence="7">
    <location>
        <begin position="102"/>
        <end position="140"/>
    </location>
</feature>
<evidence type="ECO:0000256" key="1">
    <source>
        <dbReference type="ARBA" id="ARBA00004236"/>
    </source>
</evidence>
<keyword evidence="3" id="KW-1003">Cell membrane</keyword>
<dbReference type="RefSeq" id="WP_306837899.1">
    <property type="nucleotide sequence ID" value="NZ_JAUSRA010000001.1"/>
</dbReference>
<name>A0ABT9N681_9ACTN</name>
<reference evidence="9 10" key="1">
    <citation type="submission" date="2023-07" db="EMBL/GenBank/DDBJ databases">
        <title>Sequencing the genomes of 1000 actinobacteria strains.</title>
        <authorList>
            <person name="Klenk H.-P."/>
        </authorList>
    </citation>
    <scope>NUCLEOTIDE SEQUENCE [LARGE SCALE GENOMIC DNA]</scope>
    <source>
        <strain evidence="9 10">DSM 44710</strain>
    </source>
</reference>
<gene>
    <name evidence="9" type="ORF">J2S43_007710</name>
</gene>
<keyword evidence="4 8" id="KW-0812">Transmembrane</keyword>
<evidence type="ECO:0000256" key="8">
    <source>
        <dbReference type="SAM" id="Phobius"/>
    </source>
</evidence>
<evidence type="ECO:0000313" key="9">
    <source>
        <dbReference type="EMBL" id="MDP9799198.1"/>
    </source>
</evidence>
<dbReference type="InterPro" id="IPR038468">
    <property type="entry name" value="MmpS_C"/>
</dbReference>
<keyword evidence="5 8" id="KW-1133">Transmembrane helix</keyword>
<evidence type="ECO:0000256" key="6">
    <source>
        <dbReference type="ARBA" id="ARBA00023136"/>
    </source>
</evidence>
<keyword evidence="10" id="KW-1185">Reference proteome</keyword>
<proteinExistence type="inferred from homology"/>
<evidence type="ECO:0000256" key="7">
    <source>
        <dbReference type="SAM" id="MobiDB-lite"/>
    </source>
</evidence>
<evidence type="ECO:0008006" key="11">
    <source>
        <dbReference type="Google" id="ProtNLM"/>
    </source>
</evidence>
<feature type="region of interest" description="Disordered" evidence="7">
    <location>
        <begin position="1"/>
        <end position="62"/>
    </location>
</feature>
<feature type="compositionally biased region" description="Pro residues" evidence="7">
    <location>
        <begin position="31"/>
        <end position="43"/>
    </location>
</feature>
<evidence type="ECO:0000256" key="2">
    <source>
        <dbReference type="ARBA" id="ARBA00007531"/>
    </source>
</evidence>
<feature type="compositionally biased region" description="Pro residues" evidence="7">
    <location>
        <begin position="51"/>
        <end position="60"/>
    </location>
</feature>
<dbReference type="Proteomes" id="UP001240984">
    <property type="component" value="Unassembled WGS sequence"/>
</dbReference>
<dbReference type="Gene3D" id="2.60.40.2880">
    <property type="entry name" value="MmpS1-5, C-terminal soluble domain"/>
    <property type="match status" value="1"/>
</dbReference>
<evidence type="ECO:0000256" key="5">
    <source>
        <dbReference type="ARBA" id="ARBA00022989"/>
    </source>
</evidence>
<keyword evidence="6 8" id="KW-0472">Membrane</keyword>
<organism evidence="9 10">
    <name type="scientific">Catenuloplanes nepalensis</name>
    <dbReference type="NCBI Taxonomy" id="587533"/>
    <lineage>
        <taxon>Bacteria</taxon>
        <taxon>Bacillati</taxon>
        <taxon>Actinomycetota</taxon>
        <taxon>Actinomycetes</taxon>
        <taxon>Micromonosporales</taxon>
        <taxon>Micromonosporaceae</taxon>
        <taxon>Catenuloplanes</taxon>
    </lineage>
</organism>
<sequence>MTEPHPPSHQPEQPNPWARPPEGAPEQPVQYGPPPGPYGPPPTANWAYDPQQPPMGPPPQQRQRSLRPILAVIVAAVVLLCAGTVVAGVLVFNQARDAAQDILPSFPPPPSLAPEPSRPAPTGSPQGTEDPFDIPGLPELPDLDDLLPTGTGVTASPDATVVYEVSGPADAAITYTEAGTAPKSERDVKLPWRKEFTLGSETPLLSVTGIHFGTAGSELTCRITLDGKEVVKRTASGNAATATCSQFVMVS</sequence>
<feature type="transmembrane region" description="Helical" evidence="8">
    <location>
        <begin position="69"/>
        <end position="92"/>
    </location>
</feature>